<organism evidence="3 4">
    <name type="scientific">Chloropicon primus</name>
    <dbReference type="NCBI Taxonomy" id="1764295"/>
    <lineage>
        <taxon>Eukaryota</taxon>
        <taxon>Viridiplantae</taxon>
        <taxon>Chlorophyta</taxon>
        <taxon>Chloropicophyceae</taxon>
        <taxon>Chloropicales</taxon>
        <taxon>Chloropicaceae</taxon>
        <taxon>Chloropicon</taxon>
    </lineage>
</organism>
<dbReference type="Proteomes" id="UP000316726">
    <property type="component" value="Chromosome 2"/>
</dbReference>
<evidence type="ECO:0000313" key="3">
    <source>
        <dbReference type="EMBL" id="QDZ19160.1"/>
    </source>
</evidence>
<dbReference type="PANTHER" id="PTHR46917:SF1">
    <property type="entry name" value="MORN REPEAT-CONTAINING PROTEIN 2"/>
    <property type="match status" value="1"/>
</dbReference>
<dbReference type="SUPFAM" id="SSF82185">
    <property type="entry name" value="Histone H3 K4-specific methyltransferase SET7/9 N-terminal domain"/>
    <property type="match status" value="1"/>
</dbReference>
<reference evidence="3 4" key="1">
    <citation type="submission" date="2018-07" db="EMBL/GenBank/DDBJ databases">
        <title>The complete nuclear genome of the prasinophyte Chloropicon primus (CCMP1205).</title>
        <authorList>
            <person name="Pombert J.-F."/>
            <person name="Otis C."/>
            <person name="Turmel M."/>
            <person name="Lemieux C."/>
        </authorList>
    </citation>
    <scope>NUCLEOTIDE SEQUENCE [LARGE SCALE GENOMIC DNA]</scope>
    <source>
        <strain evidence="3 4">CCMP1205</strain>
    </source>
</reference>
<dbReference type="Pfam" id="PF02493">
    <property type="entry name" value="MORN"/>
    <property type="match status" value="3"/>
</dbReference>
<evidence type="ECO:0008006" key="5">
    <source>
        <dbReference type="Google" id="ProtNLM"/>
    </source>
</evidence>
<dbReference type="STRING" id="1764295.A0A5B8MIF9"/>
<accession>A0A5B8MIF9</accession>
<keyword evidence="1" id="KW-0677">Repeat</keyword>
<proteinExistence type="predicted"/>
<sequence length="156" mass="17583">MTEENLENEKEVAGNGKFFFPNSGTYEGDYKEWVVEDEEGAEEAGEGDEEKAPPKRVRHGKGTYSERGNTYTGDWEDDKMQGKGKFTYASKAEYEGDWVGNQYQGTGKYTWPDGSSYEGSWEENALHGEGIYTDAEGHRFKGEFFNGKGNNLVKLL</sequence>
<dbReference type="AlphaFoldDB" id="A0A5B8MIF9"/>
<protein>
    <recommendedName>
        <fullName evidence="5">MORN repeat domain-containing protein</fullName>
    </recommendedName>
</protein>
<dbReference type="EMBL" id="CP031035">
    <property type="protein sequence ID" value="QDZ19160.1"/>
    <property type="molecule type" value="Genomic_DNA"/>
</dbReference>
<dbReference type="PANTHER" id="PTHR46917">
    <property type="entry name" value="MORN REPEAT-CONTAINING PROTEIN 2"/>
    <property type="match status" value="1"/>
</dbReference>
<dbReference type="InterPro" id="IPR003409">
    <property type="entry name" value="MORN"/>
</dbReference>
<evidence type="ECO:0000256" key="1">
    <source>
        <dbReference type="ARBA" id="ARBA00022737"/>
    </source>
</evidence>
<dbReference type="OrthoDB" id="437960at2759"/>
<dbReference type="InterPro" id="IPR052849">
    <property type="entry name" value="MORN_repeat_protein"/>
</dbReference>
<keyword evidence="4" id="KW-1185">Reference proteome</keyword>
<gene>
    <name evidence="3" type="ORF">A3770_02p16780</name>
</gene>
<dbReference type="SMART" id="SM00698">
    <property type="entry name" value="MORN"/>
    <property type="match status" value="3"/>
</dbReference>
<feature type="region of interest" description="Disordered" evidence="2">
    <location>
        <begin position="1"/>
        <end position="76"/>
    </location>
</feature>
<dbReference type="FunFam" id="2.20.110.10:FF:000025">
    <property type="entry name" value="MORN repeat, putative"/>
    <property type="match status" value="1"/>
</dbReference>
<feature type="compositionally biased region" description="Acidic residues" evidence="2">
    <location>
        <begin position="35"/>
        <end position="49"/>
    </location>
</feature>
<evidence type="ECO:0000313" key="4">
    <source>
        <dbReference type="Proteomes" id="UP000316726"/>
    </source>
</evidence>
<name>A0A5B8MIF9_9CHLO</name>
<dbReference type="Gene3D" id="2.20.110.10">
    <property type="entry name" value="Histone H3 K4-specific methyltransferase SET7/9 N-terminal domain"/>
    <property type="match status" value="2"/>
</dbReference>
<evidence type="ECO:0000256" key="2">
    <source>
        <dbReference type="SAM" id="MobiDB-lite"/>
    </source>
</evidence>
<dbReference type="GO" id="GO:0016020">
    <property type="term" value="C:membrane"/>
    <property type="evidence" value="ECO:0007669"/>
    <property type="project" value="UniProtKB-ARBA"/>
</dbReference>